<dbReference type="PROSITE" id="PS50157">
    <property type="entry name" value="ZINC_FINGER_C2H2_2"/>
    <property type="match status" value="4"/>
</dbReference>
<gene>
    <name evidence="15" type="ORF">TSPI_06538</name>
</gene>
<evidence type="ECO:0000256" key="10">
    <source>
        <dbReference type="PROSITE-ProRule" id="PRU00108"/>
    </source>
</evidence>
<dbReference type="Pfam" id="PF00096">
    <property type="entry name" value="zf-C2H2"/>
    <property type="match status" value="4"/>
</dbReference>
<dbReference type="InterPro" id="IPR001356">
    <property type="entry name" value="HD"/>
</dbReference>
<dbReference type="Gene3D" id="1.10.10.60">
    <property type="entry name" value="Homeodomain-like"/>
    <property type="match status" value="1"/>
</dbReference>
<dbReference type="SUPFAM" id="SSF46689">
    <property type="entry name" value="Homeodomain-like"/>
    <property type="match status" value="1"/>
</dbReference>
<feature type="region of interest" description="Disordered" evidence="12">
    <location>
        <begin position="181"/>
        <end position="230"/>
    </location>
</feature>
<feature type="domain" description="C2H2-type" evidence="14">
    <location>
        <begin position="40"/>
        <end position="67"/>
    </location>
</feature>
<evidence type="ECO:0000256" key="2">
    <source>
        <dbReference type="ARBA" id="ARBA00022723"/>
    </source>
</evidence>
<evidence type="ECO:0000256" key="5">
    <source>
        <dbReference type="ARBA" id="ARBA00022833"/>
    </source>
</evidence>
<feature type="compositionally biased region" description="Polar residues" evidence="12">
    <location>
        <begin position="376"/>
        <end position="388"/>
    </location>
</feature>
<keyword evidence="5" id="KW-0862">Zinc</keyword>
<keyword evidence="6 10" id="KW-0238">DNA-binding</keyword>
<feature type="region of interest" description="Disordered" evidence="12">
    <location>
        <begin position="483"/>
        <end position="502"/>
    </location>
</feature>
<evidence type="ECO:0000256" key="1">
    <source>
        <dbReference type="ARBA" id="ARBA00004123"/>
    </source>
</evidence>
<dbReference type="Pfam" id="PF00046">
    <property type="entry name" value="Homeodomain"/>
    <property type="match status" value="1"/>
</dbReference>
<comment type="subcellular location">
    <subcellularLocation>
        <location evidence="1 10 11">Nucleus</location>
    </subcellularLocation>
</comment>
<dbReference type="Gene3D" id="3.30.160.60">
    <property type="entry name" value="Classic Zinc Finger"/>
    <property type="match status" value="5"/>
</dbReference>
<dbReference type="SMART" id="SM00389">
    <property type="entry name" value="HOX"/>
    <property type="match status" value="1"/>
</dbReference>
<feature type="domain" description="C2H2-type" evidence="14">
    <location>
        <begin position="583"/>
        <end position="610"/>
    </location>
</feature>
<keyword evidence="2" id="KW-0479">Metal-binding</keyword>
<feature type="domain" description="C2H2-type" evidence="14">
    <location>
        <begin position="611"/>
        <end position="639"/>
    </location>
</feature>
<keyword evidence="16" id="KW-1185">Reference proteome</keyword>
<feature type="region of interest" description="Disordered" evidence="12">
    <location>
        <begin position="414"/>
        <end position="441"/>
    </location>
</feature>
<feature type="domain" description="C2H2-type" evidence="14">
    <location>
        <begin position="555"/>
        <end position="582"/>
    </location>
</feature>
<name>A0ABR3L0N6_TRISP</name>
<evidence type="ECO:0000256" key="7">
    <source>
        <dbReference type="ARBA" id="ARBA00023155"/>
    </source>
</evidence>
<keyword evidence="8 10" id="KW-0539">Nucleus</keyword>
<evidence type="ECO:0000256" key="4">
    <source>
        <dbReference type="ARBA" id="ARBA00022771"/>
    </source>
</evidence>
<dbReference type="PANTHER" id="PTHR24391">
    <property type="entry name" value="HISTONE H4 TRANSCRIPTION FACTOR-RELATED"/>
    <property type="match status" value="1"/>
</dbReference>
<sequence length="642" mass="71317">METTETGKSEPPNETAETDAAVVVLPTEPISNTSEPTRRFKCPHCVKAFKFKHHLKEHERIHSGEKPFQCPHCLKRFSHSGSFSSHMNRDKCSTIVPANTNTTTNNNNNSFALLANHATNADILTVMQQQQQQSSQAMNHLQNEDEMIFPYRLLLERIHTQQENIMMQQDNNNLQLGMVNQAQRQQHDNHEQQQLSNENPTSSTSSSSSSTNGLLLSSRSAKERPSRNRNYLSEEQVAVLNNHYRNKPFPSKAELAALAAHLGIGKRVVQVWFQNTRAKERRSSRAAAATAAAATAATAAAAAAATLSTAVATPAAPTAAVPLINPFLSWTNTANGFVPPATMLPMLFSPFSYIWLNAAAAAAVAASAAEAMGSTPRPNADTNPQPETTPVADEQPLDLSLRAQRTTTPLLADQTKQTNHHHQNHQQQQRQQPEVTTTTNDDKEASNLLAFVQREGQRITQTMQQARLVPSYGCELVSPTETRSVPATPEMSPSGSGSSAATTPLWTNVSMASLYGKRSPAPKRTLADVVNELNESSLKRRRSWKEHKVQDEGLYACDQCDKMFGKQSSLARHKYEHSGQRPYKCDVCEKAFKHKHHLTEHKRLHSGEKPFQCNKCLKRFSHSGSYSQHMNHRYSYCAPYRE</sequence>
<keyword evidence="3" id="KW-0677">Repeat</keyword>
<evidence type="ECO:0000256" key="12">
    <source>
        <dbReference type="SAM" id="MobiDB-lite"/>
    </source>
</evidence>
<dbReference type="InterPro" id="IPR017970">
    <property type="entry name" value="Homeobox_CS"/>
</dbReference>
<dbReference type="PROSITE" id="PS00028">
    <property type="entry name" value="ZINC_FINGER_C2H2_1"/>
    <property type="match status" value="3"/>
</dbReference>
<feature type="compositionally biased region" description="Low complexity" evidence="12">
    <location>
        <begin position="425"/>
        <end position="439"/>
    </location>
</feature>
<evidence type="ECO:0000256" key="11">
    <source>
        <dbReference type="RuleBase" id="RU000682"/>
    </source>
</evidence>
<accession>A0ABR3L0N6</accession>
<evidence type="ECO:0000259" key="14">
    <source>
        <dbReference type="PROSITE" id="PS50157"/>
    </source>
</evidence>
<dbReference type="InterPro" id="IPR009057">
    <property type="entry name" value="Homeodomain-like_sf"/>
</dbReference>
<reference evidence="15 16" key="1">
    <citation type="submission" date="2024-07" db="EMBL/GenBank/DDBJ databases">
        <title>Enhanced genomic and transcriptomic resources for Trichinella pseudospiralis and T. spiralis underpin the discovery of pronounced molecular differences between stages and species.</title>
        <authorList>
            <person name="Pasi K.K."/>
            <person name="La Rosa G."/>
            <person name="Gomez-Morales M.A."/>
            <person name="Tosini F."/>
            <person name="Sumanam S."/>
            <person name="Young N.D."/>
            <person name="Chang B.C."/>
            <person name="Robin G.B."/>
        </authorList>
    </citation>
    <scope>NUCLEOTIDE SEQUENCE [LARGE SCALE GENOMIC DNA]</scope>
    <source>
        <strain evidence="15">ISS534</strain>
    </source>
</reference>
<dbReference type="GO" id="GO:0003677">
    <property type="term" value="F:DNA binding"/>
    <property type="evidence" value="ECO:0007669"/>
    <property type="project" value="UniProtKB-KW"/>
</dbReference>
<keyword evidence="7 10" id="KW-0371">Homeobox</keyword>
<dbReference type="InterPro" id="IPR036236">
    <property type="entry name" value="Znf_C2H2_sf"/>
</dbReference>
<organism evidence="15 16">
    <name type="scientific">Trichinella spiralis</name>
    <name type="common">Trichina worm</name>
    <dbReference type="NCBI Taxonomy" id="6334"/>
    <lineage>
        <taxon>Eukaryota</taxon>
        <taxon>Metazoa</taxon>
        <taxon>Ecdysozoa</taxon>
        <taxon>Nematoda</taxon>
        <taxon>Enoplea</taxon>
        <taxon>Dorylaimia</taxon>
        <taxon>Trichinellida</taxon>
        <taxon>Trichinellidae</taxon>
        <taxon>Trichinella</taxon>
    </lineage>
</organism>
<dbReference type="CDD" id="cd00086">
    <property type="entry name" value="homeodomain"/>
    <property type="match status" value="1"/>
</dbReference>
<feature type="region of interest" description="Disordered" evidence="12">
    <location>
        <begin position="373"/>
        <end position="398"/>
    </location>
</feature>
<evidence type="ECO:0000313" key="16">
    <source>
        <dbReference type="Proteomes" id="UP001558632"/>
    </source>
</evidence>
<feature type="domain" description="Homeobox" evidence="13">
    <location>
        <begin position="223"/>
        <end position="283"/>
    </location>
</feature>
<evidence type="ECO:0000256" key="6">
    <source>
        <dbReference type="ARBA" id="ARBA00023125"/>
    </source>
</evidence>
<evidence type="ECO:0000313" key="15">
    <source>
        <dbReference type="EMBL" id="KAL1246398.1"/>
    </source>
</evidence>
<dbReference type="Proteomes" id="UP001558632">
    <property type="component" value="Unassembled WGS sequence"/>
</dbReference>
<keyword evidence="4 9" id="KW-0863">Zinc-finger</keyword>
<evidence type="ECO:0000256" key="8">
    <source>
        <dbReference type="ARBA" id="ARBA00023242"/>
    </source>
</evidence>
<dbReference type="EMBL" id="JBEUSY010000004">
    <property type="protein sequence ID" value="KAL1246398.1"/>
    <property type="molecule type" value="Genomic_DNA"/>
</dbReference>
<dbReference type="PANTHER" id="PTHR24391:SF27">
    <property type="entry name" value="ZINC FINGER PROTEIN 1"/>
    <property type="match status" value="1"/>
</dbReference>
<dbReference type="InterPro" id="IPR013087">
    <property type="entry name" value="Znf_C2H2_type"/>
</dbReference>
<proteinExistence type="predicted"/>
<protein>
    <submittedName>
        <fullName evidence="15">Zinc finger E-box-binding homeobox protein</fullName>
    </submittedName>
</protein>
<evidence type="ECO:0000256" key="9">
    <source>
        <dbReference type="PROSITE-ProRule" id="PRU00042"/>
    </source>
</evidence>
<dbReference type="SMART" id="SM00355">
    <property type="entry name" value="ZnF_C2H2"/>
    <property type="match status" value="5"/>
</dbReference>
<dbReference type="PROSITE" id="PS50071">
    <property type="entry name" value="HOMEOBOX_2"/>
    <property type="match status" value="1"/>
</dbReference>
<feature type="compositionally biased region" description="Low complexity" evidence="12">
    <location>
        <begin position="192"/>
        <end position="219"/>
    </location>
</feature>
<evidence type="ECO:0000256" key="3">
    <source>
        <dbReference type="ARBA" id="ARBA00022737"/>
    </source>
</evidence>
<dbReference type="PROSITE" id="PS00027">
    <property type="entry name" value="HOMEOBOX_1"/>
    <property type="match status" value="1"/>
</dbReference>
<dbReference type="SUPFAM" id="SSF57667">
    <property type="entry name" value="beta-beta-alpha zinc fingers"/>
    <property type="match status" value="3"/>
</dbReference>
<feature type="compositionally biased region" description="Low complexity" evidence="12">
    <location>
        <begin position="492"/>
        <end position="502"/>
    </location>
</feature>
<dbReference type="InterPro" id="IPR051574">
    <property type="entry name" value="ZnF_E-box_Homeobox"/>
</dbReference>
<evidence type="ECO:0000259" key="13">
    <source>
        <dbReference type="PROSITE" id="PS50071"/>
    </source>
</evidence>
<comment type="caution">
    <text evidence="15">The sequence shown here is derived from an EMBL/GenBank/DDBJ whole genome shotgun (WGS) entry which is preliminary data.</text>
</comment>
<feature type="DNA-binding region" description="Homeobox" evidence="10">
    <location>
        <begin position="225"/>
        <end position="284"/>
    </location>
</feature>